<feature type="compositionally biased region" description="Basic and acidic residues" evidence="1">
    <location>
        <begin position="981"/>
        <end position="991"/>
    </location>
</feature>
<reference evidence="2 3" key="1">
    <citation type="submission" date="2018-02" db="EMBL/GenBank/DDBJ databases">
        <title>Genome sequence of the basidiomycete white-rot fungus Phlebia centrifuga.</title>
        <authorList>
            <person name="Granchi Z."/>
            <person name="Peng M."/>
            <person name="de Vries R.P."/>
            <person name="Hilden K."/>
            <person name="Makela M.R."/>
            <person name="Grigoriev I."/>
            <person name="Riley R."/>
        </authorList>
    </citation>
    <scope>NUCLEOTIDE SEQUENCE [LARGE SCALE GENOMIC DNA]</scope>
    <source>
        <strain evidence="2 3">FBCC195</strain>
    </source>
</reference>
<feature type="compositionally biased region" description="Low complexity" evidence="1">
    <location>
        <begin position="992"/>
        <end position="1013"/>
    </location>
</feature>
<evidence type="ECO:0000313" key="3">
    <source>
        <dbReference type="Proteomes" id="UP000186601"/>
    </source>
</evidence>
<organism evidence="2 3">
    <name type="scientific">Hermanssonia centrifuga</name>
    <dbReference type="NCBI Taxonomy" id="98765"/>
    <lineage>
        <taxon>Eukaryota</taxon>
        <taxon>Fungi</taxon>
        <taxon>Dikarya</taxon>
        <taxon>Basidiomycota</taxon>
        <taxon>Agaricomycotina</taxon>
        <taxon>Agaricomycetes</taxon>
        <taxon>Polyporales</taxon>
        <taxon>Meruliaceae</taxon>
        <taxon>Hermanssonia</taxon>
    </lineage>
</organism>
<feature type="region of interest" description="Disordered" evidence="1">
    <location>
        <begin position="1184"/>
        <end position="1295"/>
    </location>
</feature>
<feature type="compositionally biased region" description="Low complexity" evidence="1">
    <location>
        <begin position="1285"/>
        <end position="1295"/>
    </location>
</feature>
<feature type="region of interest" description="Disordered" evidence="1">
    <location>
        <begin position="940"/>
        <end position="1014"/>
    </location>
</feature>
<feature type="compositionally biased region" description="Basic residues" evidence="1">
    <location>
        <begin position="1241"/>
        <end position="1260"/>
    </location>
</feature>
<protein>
    <submittedName>
        <fullName evidence="2">Uncharacterized protein</fullName>
    </submittedName>
</protein>
<feature type="compositionally biased region" description="Polar residues" evidence="1">
    <location>
        <begin position="954"/>
        <end position="969"/>
    </location>
</feature>
<feature type="region of interest" description="Disordered" evidence="1">
    <location>
        <begin position="750"/>
        <end position="777"/>
    </location>
</feature>
<keyword evidence="3" id="KW-1185">Reference proteome</keyword>
<dbReference type="OrthoDB" id="2634326at2759"/>
<dbReference type="Proteomes" id="UP000186601">
    <property type="component" value="Unassembled WGS sequence"/>
</dbReference>
<evidence type="ECO:0000256" key="1">
    <source>
        <dbReference type="SAM" id="MobiDB-lite"/>
    </source>
</evidence>
<accession>A0A2R6R7G8</accession>
<dbReference type="EMBL" id="MLYV02000268">
    <property type="protein sequence ID" value="PSS22682.1"/>
    <property type="molecule type" value="Genomic_DNA"/>
</dbReference>
<evidence type="ECO:0000313" key="2">
    <source>
        <dbReference type="EMBL" id="PSS22682.1"/>
    </source>
</evidence>
<feature type="region of interest" description="Disordered" evidence="1">
    <location>
        <begin position="657"/>
        <end position="678"/>
    </location>
</feature>
<feature type="compositionally biased region" description="Low complexity" evidence="1">
    <location>
        <begin position="970"/>
        <end position="980"/>
    </location>
</feature>
<proteinExistence type="predicted"/>
<sequence>MDFIPRTVQGNIWVSIRGDGHYGDADPLQWPQDHSHNPRFLWLCAAPRQPPSHSCHSVMWTPLPSTDFVPLENHLELILGNIKVLGTVHKRRRDALEPLVLEMTRKVARFEACNHRHRELEWISTSMNDAFERLCFPATFRDMVRQFAAVQRCWRMAVAWFEWHVQICNLYRMDDSTAVPAPLSDAPRESLMGAITTSPVIAQRLYRCGVPVWFARVVDCLTTNDVVQDFADEFVEPKSLILDEGVFAGAKGFLGLAGSEAHITFVMTNSNQYADIETTLMPMPSDFRPTASFDPSLLSRAAPAPSCTLATPSCTRATSTVHGQAFQTGGRPQLLNKKAKLTPHDSEKFRPFTHPLMPQSILVWERALAAVNLSIDAPIGDQAWRYWFPEARLVIGPTIADRQQRYLMNWLRIRPSWLYIITQHTRTGNVGPLKAPQWREFLNSSDLVQFDKLKTDTKHRLRKKEVATIFQLVLGVQDVLEIPLPRYWFRKALQGRHKEDMQGCHRQAMWELCEVGFRYELTQLDYYLVHIDGDDHDYDRRVAEHERQRLISGIFPRSFVMTALPTCVDGLAAMDVDARLPHLAALQKNYSLFGNFYRLIVHGPSKQLRRIDKSDLVQHLLYPSMPYSKHWSDQELVWLKTKFASEEVRAIVEPAIKSATQDEEEPKKVKRGRANGHQDGELKQAASYLFDNFPEEFRQPRKKESTEDFMRRKFALQGTGATVQKTRAESDADHQDRMEHLFDNLYKWVQNNSPNRGKKPTPSKSLNPFRTPRAEHKKSALDLYRKERTVVRQASDDKSFIRTDGKFDLVKWNAITSWEFKALESEERDRLQAEADEWNAEAVARLAVDDAEYERRRLVAELPQLIRDNWEYQKQKTGWVGLTVAGGVDEHGRIVQMTHCVHTDYNERTLIDRICEKIGWSTSRWDSEMMRFFEDVFDPPIPPLGKDGTPDSALPQSSDGGGTSTIMQHDSSLLSLPPFDDLSRPPSDDARSSASPSEDARSSASPCEGSSSSQIDSADVPFIIAQVLLAHAVSSDAAIPQENSFPDAINGDMREDPMMQIVDRKTLSPDRELVNSPVVLIASAEDVNGAMIDTSVMENIDFSPAGPMTSLNGINASEPEARVVQSGTPIVSRSETRDEEAINSPVVPIASAEDVNGAMEDSVMENNGLPALIASAEDVGGAMEDTVMENNGPPAPIASLDSINKSSEPEARAIQLGTPMVPDSETRDEEADPEVHQSNSKARKQSGKRGGKAQTKKRRLTSPECSTLHTSGTEETTRTSRRTSKPTAKTVNNKE</sequence>
<gene>
    <name evidence="2" type="ORF">PHLCEN_2v3002</name>
</gene>
<comment type="caution">
    <text evidence="2">The sequence shown here is derived from an EMBL/GenBank/DDBJ whole genome shotgun (WGS) entry which is preliminary data.</text>
</comment>
<name>A0A2R6R7G8_9APHY</name>